<feature type="compositionally biased region" description="Basic and acidic residues" evidence="1">
    <location>
        <begin position="71"/>
        <end position="83"/>
    </location>
</feature>
<name>A0A1I4VZK3_9GAMM</name>
<evidence type="ECO:0008006" key="4">
    <source>
        <dbReference type="Google" id="ProtNLM"/>
    </source>
</evidence>
<evidence type="ECO:0000313" key="2">
    <source>
        <dbReference type="EMBL" id="SFN06662.1"/>
    </source>
</evidence>
<sequence length="404" mass="43876">MLRQVAVANRGGALMRPWLLLILLFVCGVFLWQRQTADHLLAERSDVHRTRPGHLEGPVPPGMAEASSVAPKDREAQVRDVRDSSSPGQPSLMDAALAAMHAALPEQACLAGTASKARAKKVAIHRWVDESGIQHFSDQAPVGKAEGHRRIEVDGLPPIVVNASGYDVNLPDFLAQRAMADAQAIERILRGSLGVDGDPGLVLNVEFIASAQSYAQRVGNPLMIGSEGTYSMADRTIHVRLQDRNEANFQILRHEITHALIHERIGSLPTAINEGMAGYFEQLEVSGLGARVDLEESTASLRSAALEGDGRNELVELLARDGFLFYAEGREQRYLRAYALVAVLMGSPDGRQALGAVLATQRSAPCRPVAAERLLDESYPGGLAKLAADWARWLRDPPRTVQAF</sequence>
<proteinExistence type="predicted"/>
<keyword evidence="3" id="KW-1185">Reference proteome</keyword>
<dbReference type="STRING" id="578942.SAMN05216289_103208"/>
<accession>A0A1I4VZK3</accession>
<evidence type="ECO:0000256" key="1">
    <source>
        <dbReference type="SAM" id="MobiDB-lite"/>
    </source>
</evidence>
<reference evidence="2 3" key="1">
    <citation type="submission" date="2016-10" db="EMBL/GenBank/DDBJ databases">
        <authorList>
            <person name="de Groot N.N."/>
        </authorList>
    </citation>
    <scope>NUCLEOTIDE SEQUENCE [LARGE SCALE GENOMIC DNA]</scope>
    <source>
        <strain evidence="2 3">CGMCC 1.7659</strain>
    </source>
</reference>
<dbReference type="Proteomes" id="UP000198575">
    <property type="component" value="Unassembled WGS sequence"/>
</dbReference>
<protein>
    <recommendedName>
        <fullName evidence="4">DUF4124 domain-containing protein</fullName>
    </recommendedName>
</protein>
<feature type="region of interest" description="Disordered" evidence="1">
    <location>
        <begin position="50"/>
        <end position="90"/>
    </location>
</feature>
<dbReference type="EMBL" id="FOVF01000003">
    <property type="protein sequence ID" value="SFN06662.1"/>
    <property type="molecule type" value="Genomic_DNA"/>
</dbReference>
<evidence type="ECO:0000313" key="3">
    <source>
        <dbReference type="Proteomes" id="UP000198575"/>
    </source>
</evidence>
<gene>
    <name evidence="2" type="ORF">SAMN05216289_103208</name>
</gene>
<organism evidence="2 3">
    <name type="scientific">Dokdonella immobilis</name>
    <dbReference type="NCBI Taxonomy" id="578942"/>
    <lineage>
        <taxon>Bacteria</taxon>
        <taxon>Pseudomonadati</taxon>
        <taxon>Pseudomonadota</taxon>
        <taxon>Gammaproteobacteria</taxon>
        <taxon>Lysobacterales</taxon>
        <taxon>Rhodanobacteraceae</taxon>
        <taxon>Dokdonella</taxon>
    </lineage>
</organism>
<dbReference type="AlphaFoldDB" id="A0A1I4VZK3"/>